<keyword evidence="5 12" id="KW-0813">Transport</keyword>
<comment type="caution">
    <text evidence="14">The sequence shown here is derived from an EMBL/GenBank/DDBJ whole genome shotgun (WGS) entry which is preliminary data.</text>
</comment>
<dbReference type="STRING" id="1774968.AUC68_15185"/>
<evidence type="ECO:0000256" key="3">
    <source>
        <dbReference type="ARBA" id="ARBA00008741"/>
    </source>
</evidence>
<dbReference type="RefSeq" id="WP_069436480.1">
    <property type="nucleotide sequence ID" value="NZ_LPWG01000005.1"/>
</dbReference>
<sequence>MLGLGPHASFIIAAYAVAFVALGALTVATVADDRKQRRLLADLERRGITRRSAKPRPAATPTVTRTAP</sequence>
<name>A0A1E3W450_9HYPH</name>
<keyword evidence="6 12" id="KW-1003">Cell membrane</keyword>
<dbReference type="GO" id="GO:0005886">
    <property type="term" value="C:plasma membrane"/>
    <property type="evidence" value="ECO:0007669"/>
    <property type="project" value="UniProtKB-SubCell"/>
</dbReference>
<comment type="function">
    <text evidence="1 12">Required for the export of heme to the periplasm for the biogenesis of c-type cytochromes.</text>
</comment>
<proteinExistence type="inferred from homology"/>
<evidence type="ECO:0000256" key="8">
    <source>
        <dbReference type="ARBA" id="ARBA00022692"/>
    </source>
</evidence>
<dbReference type="GO" id="GO:0015886">
    <property type="term" value="P:heme transport"/>
    <property type="evidence" value="ECO:0007669"/>
    <property type="project" value="InterPro"/>
</dbReference>
<evidence type="ECO:0000256" key="12">
    <source>
        <dbReference type="RuleBase" id="RU363101"/>
    </source>
</evidence>
<dbReference type="Pfam" id="PF04995">
    <property type="entry name" value="CcmD"/>
    <property type="match status" value="1"/>
</dbReference>
<keyword evidence="10 12" id="KW-1133">Transmembrane helix</keyword>
<evidence type="ECO:0000256" key="4">
    <source>
        <dbReference type="ARBA" id="ARBA00016461"/>
    </source>
</evidence>
<evidence type="ECO:0000256" key="9">
    <source>
        <dbReference type="ARBA" id="ARBA00022748"/>
    </source>
</evidence>
<dbReference type="GO" id="GO:0017004">
    <property type="term" value="P:cytochrome complex assembly"/>
    <property type="evidence" value="ECO:0007669"/>
    <property type="project" value="UniProtKB-KW"/>
</dbReference>
<evidence type="ECO:0000256" key="10">
    <source>
        <dbReference type="ARBA" id="ARBA00022989"/>
    </source>
</evidence>
<evidence type="ECO:0000256" key="11">
    <source>
        <dbReference type="ARBA" id="ARBA00023136"/>
    </source>
</evidence>
<feature type="compositionally biased region" description="Low complexity" evidence="13">
    <location>
        <begin position="55"/>
        <end position="68"/>
    </location>
</feature>
<keyword evidence="11 12" id="KW-0472">Membrane</keyword>
<dbReference type="AlphaFoldDB" id="A0A1E3W450"/>
<organism evidence="14 15">
    <name type="scientific">Methyloceanibacter methanicus</name>
    <dbReference type="NCBI Taxonomy" id="1774968"/>
    <lineage>
        <taxon>Bacteria</taxon>
        <taxon>Pseudomonadati</taxon>
        <taxon>Pseudomonadota</taxon>
        <taxon>Alphaproteobacteria</taxon>
        <taxon>Hyphomicrobiales</taxon>
        <taxon>Hyphomicrobiaceae</taxon>
        <taxon>Methyloceanibacter</taxon>
    </lineage>
</organism>
<reference evidence="14 15" key="1">
    <citation type="journal article" date="2016" name="Environ. Microbiol.">
        <title>New Methyloceanibacter diversity from North Sea sediments includes methanotroph containing solely the soluble methane monooxygenase.</title>
        <authorList>
            <person name="Vekeman B."/>
            <person name="Kerckhof F.M."/>
            <person name="Cremers G."/>
            <person name="de Vos P."/>
            <person name="Vandamme P."/>
            <person name="Boon N."/>
            <person name="Op den Camp H.J."/>
            <person name="Heylen K."/>
        </authorList>
    </citation>
    <scope>NUCLEOTIDE SEQUENCE [LARGE SCALE GENOMIC DNA]</scope>
    <source>
        <strain evidence="14 15">R-67174</strain>
    </source>
</reference>
<comment type="similarity">
    <text evidence="3 12">Belongs to the CcmD/CycX/HelD family.</text>
</comment>
<dbReference type="Proteomes" id="UP000094501">
    <property type="component" value="Unassembled WGS sequence"/>
</dbReference>
<evidence type="ECO:0000256" key="6">
    <source>
        <dbReference type="ARBA" id="ARBA00022475"/>
    </source>
</evidence>
<keyword evidence="8 12" id="KW-0812">Transmembrane</keyword>
<keyword evidence="7 12" id="KW-0997">Cell inner membrane</keyword>
<gene>
    <name evidence="14" type="ORF">AUC68_15185</name>
</gene>
<accession>A0A1E3W450</accession>
<dbReference type="EMBL" id="LPWG01000005">
    <property type="protein sequence ID" value="ODS00579.1"/>
    <property type="molecule type" value="Genomic_DNA"/>
</dbReference>
<evidence type="ECO:0000256" key="1">
    <source>
        <dbReference type="ARBA" id="ARBA00002442"/>
    </source>
</evidence>
<dbReference type="InterPro" id="IPR007078">
    <property type="entry name" value="Haem_export_protD_CcmD"/>
</dbReference>
<keyword evidence="9 12" id="KW-0201">Cytochrome c-type biogenesis</keyword>
<comment type="subcellular location">
    <subcellularLocation>
        <location evidence="2 12">Cell inner membrane</location>
        <topology evidence="2 12">Single-pass membrane protein</topology>
    </subcellularLocation>
</comment>
<evidence type="ECO:0000313" key="14">
    <source>
        <dbReference type="EMBL" id="ODS00579.1"/>
    </source>
</evidence>
<protein>
    <recommendedName>
        <fullName evidence="4 12">Heme exporter protein D</fullName>
    </recommendedName>
</protein>
<evidence type="ECO:0000313" key="15">
    <source>
        <dbReference type="Proteomes" id="UP000094501"/>
    </source>
</evidence>
<keyword evidence="15" id="KW-1185">Reference proteome</keyword>
<evidence type="ECO:0000256" key="13">
    <source>
        <dbReference type="SAM" id="MobiDB-lite"/>
    </source>
</evidence>
<evidence type="ECO:0000256" key="5">
    <source>
        <dbReference type="ARBA" id="ARBA00022448"/>
    </source>
</evidence>
<evidence type="ECO:0000256" key="7">
    <source>
        <dbReference type="ARBA" id="ARBA00022519"/>
    </source>
</evidence>
<evidence type="ECO:0000256" key="2">
    <source>
        <dbReference type="ARBA" id="ARBA00004377"/>
    </source>
</evidence>
<dbReference type="NCBIfam" id="TIGR03141">
    <property type="entry name" value="cytochro_ccmD"/>
    <property type="match status" value="1"/>
</dbReference>
<feature type="region of interest" description="Disordered" evidence="13">
    <location>
        <begin position="46"/>
        <end position="68"/>
    </location>
</feature>
<feature type="transmembrane region" description="Helical" evidence="12">
    <location>
        <begin position="12"/>
        <end position="31"/>
    </location>
</feature>